<keyword evidence="6" id="KW-1185">Reference proteome</keyword>
<evidence type="ECO:0000256" key="3">
    <source>
        <dbReference type="ARBA" id="ARBA00022840"/>
    </source>
</evidence>
<dbReference type="InterPro" id="IPR003778">
    <property type="entry name" value="CT_A_B"/>
</dbReference>
<dbReference type="InterPro" id="IPR029000">
    <property type="entry name" value="Cyclophilin-like_dom_sf"/>
</dbReference>
<evidence type="ECO:0000259" key="4">
    <source>
        <dbReference type="SMART" id="SM00797"/>
    </source>
</evidence>
<dbReference type="Proteomes" id="UP000605253">
    <property type="component" value="Unassembled WGS sequence"/>
</dbReference>
<evidence type="ECO:0000313" key="5">
    <source>
        <dbReference type="EMBL" id="GGG02894.1"/>
    </source>
</evidence>
<keyword evidence="1" id="KW-0547">Nucleotide-binding</keyword>
<dbReference type="GO" id="GO:0005524">
    <property type="term" value="F:ATP binding"/>
    <property type="evidence" value="ECO:0007669"/>
    <property type="project" value="UniProtKB-KW"/>
</dbReference>
<evidence type="ECO:0000256" key="2">
    <source>
        <dbReference type="ARBA" id="ARBA00022801"/>
    </source>
</evidence>
<sequence length="288" mass="31383">MIEVYKAGFMTTIQDIGRPGYAHLGIPASGFMDQTSAREANSMLGNEVRAPLLEVDVVGIGLRFNVDCTVAVAGARARVNINQQPQNTSNCIDVYRGDQLEIAPLTAGMWTYLAFAGGLVAEKFLGSCATLSVAQLGGFQGRRLQKNDVLSLKQPSLVKGKPKLPLTRRPHNTLHSLAVTRGPEFDLFSPNARQSLTRQAFTMTEHISRQGMKMTGPKLKLNKQVDINSSGLVPGSLQVTPGGEYIITHRDSQTTGGYPRMAVLCQDNLDFLAQVRPGENIYFYVRSA</sequence>
<keyword evidence="3" id="KW-0067">ATP-binding</keyword>
<dbReference type="SMART" id="SM00797">
    <property type="entry name" value="AHS2"/>
    <property type="match status" value="1"/>
</dbReference>
<dbReference type="NCBIfam" id="TIGR00724">
    <property type="entry name" value="urea_amlyse_rel"/>
    <property type="match status" value="1"/>
</dbReference>
<reference evidence="5" key="2">
    <citation type="submission" date="2020-09" db="EMBL/GenBank/DDBJ databases">
        <authorList>
            <person name="Sun Q."/>
            <person name="Zhou Y."/>
        </authorList>
    </citation>
    <scope>NUCLEOTIDE SEQUENCE</scope>
    <source>
        <strain evidence="5">CGMCC 1.12181</strain>
    </source>
</reference>
<dbReference type="SUPFAM" id="SSF50891">
    <property type="entry name" value="Cyclophilin-like"/>
    <property type="match status" value="1"/>
</dbReference>
<dbReference type="PANTHER" id="PTHR43309:SF3">
    <property type="entry name" value="5-OXOPROLINASE SUBUNIT C"/>
    <property type="match status" value="1"/>
</dbReference>
<organism evidence="5 6">
    <name type="scientific">Marinicella pacifica</name>
    <dbReference type="NCBI Taxonomy" id="1171543"/>
    <lineage>
        <taxon>Bacteria</taxon>
        <taxon>Pseudomonadati</taxon>
        <taxon>Pseudomonadota</taxon>
        <taxon>Gammaproteobacteria</taxon>
        <taxon>Lysobacterales</taxon>
        <taxon>Marinicellaceae</taxon>
        <taxon>Marinicella</taxon>
    </lineage>
</organism>
<evidence type="ECO:0000256" key="1">
    <source>
        <dbReference type="ARBA" id="ARBA00022741"/>
    </source>
</evidence>
<keyword evidence="2" id="KW-0378">Hydrolase</keyword>
<evidence type="ECO:0000313" key="6">
    <source>
        <dbReference type="Proteomes" id="UP000605253"/>
    </source>
</evidence>
<reference evidence="5" key="1">
    <citation type="journal article" date="2014" name="Int. J. Syst. Evol. Microbiol.">
        <title>Complete genome sequence of Corynebacterium casei LMG S-19264T (=DSM 44701T), isolated from a smear-ripened cheese.</title>
        <authorList>
            <consortium name="US DOE Joint Genome Institute (JGI-PGF)"/>
            <person name="Walter F."/>
            <person name="Albersmeier A."/>
            <person name="Kalinowski J."/>
            <person name="Ruckert C."/>
        </authorList>
    </citation>
    <scope>NUCLEOTIDE SEQUENCE</scope>
    <source>
        <strain evidence="5">CGMCC 1.12181</strain>
    </source>
</reference>
<dbReference type="PANTHER" id="PTHR43309">
    <property type="entry name" value="5-OXOPROLINASE SUBUNIT C"/>
    <property type="match status" value="1"/>
</dbReference>
<name>A0A917FT67_9GAMM</name>
<comment type="caution">
    <text evidence="5">The sequence shown here is derived from an EMBL/GenBank/DDBJ whole genome shotgun (WGS) entry which is preliminary data.</text>
</comment>
<gene>
    <name evidence="5" type="ORF">GCM10011365_25090</name>
</gene>
<accession>A0A917FT67</accession>
<dbReference type="Pfam" id="PF02626">
    <property type="entry name" value="CT_A_B"/>
    <property type="match status" value="1"/>
</dbReference>
<dbReference type="RefSeq" id="WP_188366114.1">
    <property type="nucleotide sequence ID" value="NZ_BAABJF010000005.1"/>
</dbReference>
<dbReference type="GO" id="GO:0016787">
    <property type="term" value="F:hydrolase activity"/>
    <property type="evidence" value="ECO:0007669"/>
    <property type="project" value="UniProtKB-KW"/>
</dbReference>
<protein>
    <submittedName>
        <fullName evidence="5">Urea amidolyase</fullName>
    </submittedName>
</protein>
<proteinExistence type="predicted"/>
<dbReference type="AlphaFoldDB" id="A0A917FT67"/>
<feature type="domain" description="Carboxyltransferase" evidence="4">
    <location>
        <begin position="23"/>
        <end position="288"/>
    </location>
</feature>
<dbReference type="Gene3D" id="2.40.100.10">
    <property type="entry name" value="Cyclophilin-like"/>
    <property type="match status" value="1"/>
</dbReference>
<dbReference type="EMBL" id="BMEO01000020">
    <property type="protein sequence ID" value="GGG02894.1"/>
    <property type="molecule type" value="Genomic_DNA"/>
</dbReference>
<dbReference type="InterPro" id="IPR052708">
    <property type="entry name" value="PxpC"/>
</dbReference>